<comment type="similarity">
    <text evidence="2">Belongs to the N-acetylmuramoyl-L-alanine amidase 2 family.</text>
</comment>
<dbReference type="GO" id="GO:0071555">
    <property type="term" value="P:cell wall organization"/>
    <property type="evidence" value="ECO:0007669"/>
    <property type="project" value="UniProtKB-KW"/>
</dbReference>
<evidence type="ECO:0000256" key="4">
    <source>
        <dbReference type="ARBA" id="ARBA00022801"/>
    </source>
</evidence>
<keyword evidence="5" id="KW-0749">Sporulation</keyword>
<dbReference type="SUPFAM" id="SSF158634">
    <property type="entry name" value="RPA2825-like"/>
    <property type="match status" value="3"/>
</dbReference>
<dbReference type="InterPro" id="IPR051206">
    <property type="entry name" value="NAMLAA_amidase_2"/>
</dbReference>
<dbReference type="RefSeq" id="WP_082788552.1">
    <property type="nucleotide sequence ID" value="NZ_CBCSGM010000001.1"/>
</dbReference>
<evidence type="ECO:0000256" key="5">
    <source>
        <dbReference type="ARBA" id="ARBA00022969"/>
    </source>
</evidence>
<dbReference type="GO" id="GO:0009254">
    <property type="term" value="P:peptidoglycan turnover"/>
    <property type="evidence" value="ECO:0007669"/>
    <property type="project" value="TreeGrafter"/>
</dbReference>
<evidence type="ECO:0000256" key="9">
    <source>
        <dbReference type="ARBA" id="ARBA00032390"/>
    </source>
</evidence>
<name>A0A2X4Z2N1_LEDLE</name>
<sequence>MTIKQQLVSTRSNTYGESNPCNYITIHETANYSKGAGAQVHANLQSNGYSASWHYQVDDKAVIQSFPDNVQCWHAGDGRGKGNLESIAIEICVNLDSDFKKAVENAVELVKNLMIKHNIPLNKVVQHNHWSGKDCPHNLRNGYKGVNWNTFIDFVKRAPNGNKPVTVMPSTTEKGPAQSKPSASKPIQTTTMKSESIVDWMKANKMDSSYANRATLAAQQGIKDYKGTAAQNITLLSKLKKEYKPKTTTSKSETIKSGSVVDYMNSEGMNSSFANRKKLAGQYGIKNYSGTAAQNITLLNKLKNSKSVSKPKNEVKTNSIVDWMKTNHMDSSYTNRAKLAQKYGISGYKGTAAQNIVLLNKLKDK</sequence>
<keyword evidence="4 12" id="KW-0378">Hydrolase</keyword>
<dbReference type="GO" id="GO:0030435">
    <property type="term" value="P:sporulation resulting in formation of a cellular spore"/>
    <property type="evidence" value="ECO:0007669"/>
    <property type="project" value="UniProtKB-KW"/>
</dbReference>
<comment type="catalytic activity">
    <reaction evidence="1">
        <text>Hydrolyzes the link between N-acetylmuramoyl residues and L-amino acid residues in certain cell-wall glycopeptides.</text>
        <dbReference type="EC" id="3.5.1.28"/>
    </reaction>
</comment>
<evidence type="ECO:0000256" key="6">
    <source>
        <dbReference type="ARBA" id="ARBA00023287"/>
    </source>
</evidence>
<dbReference type="InterPro" id="IPR036505">
    <property type="entry name" value="Amidase/PGRP_sf"/>
</dbReference>
<gene>
    <name evidence="12" type="primary">cwlH</name>
    <name evidence="12" type="ORF">NCTC4824_01353</name>
</gene>
<protein>
    <recommendedName>
        <fullName evidence="3">N-acetylmuramoyl-L-alanine amidase</fullName>
        <ecNumber evidence="3">3.5.1.28</ecNumber>
    </recommendedName>
    <alternativeName>
        <fullName evidence="9">Autolysin</fullName>
    </alternativeName>
    <alternativeName>
        <fullName evidence="8">Cell wall hydrolase</fullName>
    </alternativeName>
</protein>
<feature type="region of interest" description="Disordered" evidence="10">
    <location>
        <begin position="162"/>
        <end position="191"/>
    </location>
</feature>
<dbReference type="Gene3D" id="3.40.80.10">
    <property type="entry name" value="Peptidoglycan recognition protein-like"/>
    <property type="match status" value="1"/>
</dbReference>
<dbReference type="SMART" id="SM00644">
    <property type="entry name" value="Ami_2"/>
    <property type="match status" value="1"/>
</dbReference>
<dbReference type="PANTHER" id="PTHR30417:SF11">
    <property type="entry name" value="N-ACETYLMURAMOYL-L-ALANINE AMIDASE XLYA"/>
    <property type="match status" value="1"/>
</dbReference>
<dbReference type="EC" id="3.5.1.28" evidence="3"/>
<reference evidence="12 13" key="1">
    <citation type="submission" date="2018-06" db="EMBL/GenBank/DDBJ databases">
        <authorList>
            <consortium name="Pathogen Informatics"/>
            <person name="Doyle S."/>
        </authorList>
    </citation>
    <scope>NUCLEOTIDE SEQUENCE [LARGE SCALE GENOMIC DNA]</scope>
    <source>
        <strain evidence="12 13">NCTC4824</strain>
    </source>
</reference>
<dbReference type="EMBL" id="LS483476">
    <property type="protein sequence ID" value="SQI54914.1"/>
    <property type="molecule type" value="Genomic_DNA"/>
</dbReference>
<evidence type="ECO:0000313" key="13">
    <source>
        <dbReference type="Proteomes" id="UP000249134"/>
    </source>
</evidence>
<dbReference type="PANTHER" id="PTHR30417">
    <property type="entry name" value="N-ACETYLMURAMOYL-L-ALANINE AMIDASE AMID"/>
    <property type="match status" value="1"/>
</dbReference>
<evidence type="ECO:0000256" key="2">
    <source>
        <dbReference type="ARBA" id="ARBA00007553"/>
    </source>
</evidence>
<dbReference type="InterPro" id="IPR022016">
    <property type="entry name" value="DUF3597"/>
</dbReference>
<evidence type="ECO:0000256" key="7">
    <source>
        <dbReference type="ARBA" id="ARBA00023316"/>
    </source>
</evidence>
<evidence type="ECO:0000256" key="8">
    <source>
        <dbReference type="ARBA" id="ARBA00030881"/>
    </source>
</evidence>
<dbReference type="Proteomes" id="UP000249134">
    <property type="component" value="Chromosome 1"/>
</dbReference>
<dbReference type="KEGG" id="blen:NCTC4824_01353"/>
<evidence type="ECO:0000256" key="1">
    <source>
        <dbReference type="ARBA" id="ARBA00001561"/>
    </source>
</evidence>
<evidence type="ECO:0000259" key="11">
    <source>
        <dbReference type="SMART" id="SM00644"/>
    </source>
</evidence>
<dbReference type="STRING" id="1348624.GCA_001591545_00445"/>
<evidence type="ECO:0000256" key="10">
    <source>
        <dbReference type="SAM" id="MobiDB-lite"/>
    </source>
</evidence>
<keyword evidence="7" id="KW-0961">Cell wall biogenesis/degradation</keyword>
<feature type="compositionally biased region" description="Polar residues" evidence="10">
    <location>
        <begin position="168"/>
        <end position="191"/>
    </location>
</feature>
<keyword evidence="6" id="KW-0178">Competence</keyword>
<evidence type="ECO:0000256" key="3">
    <source>
        <dbReference type="ARBA" id="ARBA00011901"/>
    </source>
</evidence>
<proteinExistence type="inferred from homology"/>
<dbReference type="CDD" id="cd06583">
    <property type="entry name" value="PGRP"/>
    <property type="match status" value="1"/>
</dbReference>
<dbReference type="InterPro" id="IPR002502">
    <property type="entry name" value="Amidase_domain"/>
</dbReference>
<feature type="domain" description="N-acetylmuramoyl-L-alanine amidase" evidence="11">
    <location>
        <begin position="9"/>
        <end position="158"/>
    </location>
</feature>
<keyword evidence="13" id="KW-1185">Reference proteome</keyword>
<dbReference type="GO" id="GO:0008745">
    <property type="term" value="F:N-acetylmuramoyl-L-alanine amidase activity"/>
    <property type="evidence" value="ECO:0007669"/>
    <property type="project" value="UniProtKB-EC"/>
</dbReference>
<dbReference type="Pfam" id="PF01510">
    <property type="entry name" value="Amidase_2"/>
    <property type="match status" value="1"/>
</dbReference>
<accession>A0A2X4Z2N1</accession>
<dbReference type="SUPFAM" id="SSF55846">
    <property type="entry name" value="N-acetylmuramoyl-L-alanine amidase-like"/>
    <property type="match status" value="1"/>
</dbReference>
<evidence type="ECO:0000313" key="12">
    <source>
        <dbReference type="EMBL" id="SQI54914.1"/>
    </source>
</evidence>
<dbReference type="AlphaFoldDB" id="A0A2X4Z2N1"/>
<organism evidence="12 13">
    <name type="scientific">Lederbergia lenta</name>
    <name type="common">Bacillus lentus</name>
    <dbReference type="NCBI Taxonomy" id="1467"/>
    <lineage>
        <taxon>Bacteria</taxon>
        <taxon>Bacillati</taxon>
        <taxon>Bacillota</taxon>
        <taxon>Bacilli</taxon>
        <taxon>Bacillales</taxon>
        <taxon>Bacillaceae</taxon>
        <taxon>Lederbergia</taxon>
    </lineage>
</organism>
<dbReference type="Pfam" id="PF12200">
    <property type="entry name" value="DUF3597"/>
    <property type="match status" value="2"/>
</dbReference>
<dbReference type="GO" id="GO:0009253">
    <property type="term" value="P:peptidoglycan catabolic process"/>
    <property type="evidence" value="ECO:0007669"/>
    <property type="project" value="InterPro"/>
</dbReference>
<dbReference type="GO" id="GO:0030420">
    <property type="term" value="P:establishment of competence for transformation"/>
    <property type="evidence" value="ECO:0007669"/>
    <property type="project" value="UniProtKB-KW"/>
</dbReference>